<reference evidence="2 5" key="1">
    <citation type="journal article" date="2019" name="Sci. Rep.">
        <title>Orb-weaving spider Araneus ventricosus genome elucidates the spidroin gene catalogue.</title>
        <authorList>
            <person name="Kono N."/>
            <person name="Nakamura H."/>
            <person name="Ohtoshi R."/>
            <person name="Moran D.A.P."/>
            <person name="Shinohara A."/>
            <person name="Yoshida Y."/>
            <person name="Fujiwara M."/>
            <person name="Mori M."/>
            <person name="Tomita M."/>
            <person name="Arakawa K."/>
        </authorList>
    </citation>
    <scope>NUCLEOTIDE SEQUENCE [LARGE SCALE GENOMIC DNA]</scope>
</reference>
<organism evidence="2 5">
    <name type="scientific">Araneus ventricosus</name>
    <name type="common">Orbweaver spider</name>
    <name type="synonym">Epeira ventricosa</name>
    <dbReference type="NCBI Taxonomy" id="182803"/>
    <lineage>
        <taxon>Eukaryota</taxon>
        <taxon>Metazoa</taxon>
        <taxon>Ecdysozoa</taxon>
        <taxon>Arthropoda</taxon>
        <taxon>Chelicerata</taxon>
        <taxon>Arachnida</taxon>
        <taxon>Araneae</taxon>
        <taxon>Araneomorphae</taxon>
        <taxon>Entelegynae</taxon>
        <taxon>Araneoidea</taxon>
        <taxon>Araneidae</taxon>
        <taxon>Araneus</taxon>
    </lineage>
</organism>
<comment type="caution">
    <text evidence="2">The sequence shown here is derived from an EMBL/GenBank/DDBJ whole genome shotgun (WGS) entry which is preliminary data.</text>
</comment>
<gene>
    <name evidence="3" type="ORF">AVEN_139919_1</name>
    <name evidence="4" type="ORF">AVEN_181009_1</name>
    <name evidence="1" type="ORF">AVEN_29751_1</name>
    <name evidence="2" type="ORF">AVEN_75957_1</name>
</gene>
<proteinExistence type="predicted"/>
<dbReference type="EMBL" id="BGPR01104793">
    <property type="protein sequence ID" value="GBM70878.1"/>
    <property type="molecule type" value="Genomic_DNA"/>
</dbReference>
<dbReference type="EMBL" id="BGPR01104790">
    <property type="protein sequence ID" value="GBM70859.1"/>
    <property type="molecule type" value="Genomic_DNA"/>
</dbReference>
<name>A0A4Y2I0Z9_ARAVE</name>
<dbReference type="Proteomes" id="UP000499080">
    <property type="component" value="Unassembled WGS sequence"/>
</dbReference>
<evidence type="ECO:0000313" key="1">
    <source>
        <dbReference type="EMBL" id="GBM70845.1"/>
    </source>
</evidence>
<evidence type="ECO:0000313" key="5">
    <source>
        <dbReference type="Proteomes" id="UP000499080"/>
    </source>
</evidence>
<evidence type="ECO:0000313" key="4">
    <source>
        <dbReference type="EMBL" id="GBM70911.1"/>
    </source>
</evidence>
<accession>A0A4Y2I0Z9</accession>
<sequence>MWNRTQELPPVYPESNNLGNKECRDNSLCCFKSRNTNSSTRNVLNIITCNISSNDGHPLWGSPAPKREMPGAIEPVLGLNNVITFYLLLCAGIGNTWTSRSQRELLDSYPLDSLITFLTSL</sequence>
<dbReference type="EMBL" id="BGPR01104786">
    <property type="protein sequence ID" value="GBM70845.1"/>
    <property type="molecule type" value="Genomic_DNA"/>
</dbReference>
<dbReference type="EMBL" id="BGPR01104801">
    <property type="protein sequence ID" value="GBM70911.1"/>
    <property type="molecule type" value="Genomic_DNA"/>
</dbReference>
<protein>
    <submittedName>
        <fullName evidence="2">Uncharacterized protein</fullName>
    </submittedName>
</protein>
<dbReference type="AlphaFoldDB" id="A0A4Y2I0Z9"/>
<evidence type="ECO:0000313" key="3">
    <source>
        <dbReference type="EMBL" id="GBM70878.1"/>
    </source>
</evidence>
<evidence type="ECO:0000313" key="2">
    <source>
        <dbReference type="EMBL" id="GBM70859.1"/>
    </source>
</evidence>
<keyword evidence="5" id="KW-1185">Reference proteome</keyword>